<dbReference type="Proteomes" id="UP001497482">
    <property type="component" value="Chromosome 2"/>
</dbReference>
<proteinExistence type="predicted"/>
<dbReference type="EMBL" id="OZ035824">
    <property type="protein sequence ID" value="CAL1591855.1"/>
    <property type="molecule type" value="Genomic_DNA"/>
</dbReference>
<keyword evidence="2" id="KW-1185">Reference proteome</keyword>
<name>A0AAV2KUX2_KNICA</name>
<organism evidence="1 2">
    <name type="scientific">Knipowitschia caucasica</name>
    <name type="common">Caucasian dwarf goby</name>
    <name type="synonym">Pomatoschistus caucasicus</name>
    <dbReference type="NCBI Taxonomy" id="637954"/>
    <lineage>
        <taxon>Eukaryota</taxon>
        <taxon>Metazoa</taxon>
        <taxon>Chordata</taxon>
        <taxon>Craniata</taxon>
        <taxon>Vertebrata</taxon>
        <taxon>Euteleostomi</taxon>
        <taxon>Actinopterygii</taxon>
        <taxon>Neopterygii</taxon>
        <taxon>Teleostei</taxon>
        <taxon>Neoteleostei</taxon>
        <taxon>Acanthomorphata</taxon>
        <taxon>Gobiaria</taxon>
        <taxon>Gobiiformes</taxon>
        <taxon>Gobioidei</taxon>
        <taxon>Gobiidae</taxon>
        <taxon>Gobiinae</taxon>
        <taxon>Knipowitschia</taxon>
    </lineage>
</organism>
<dbReference type="AlphaFoldDB" id="A0AAV2KUX2"/>
<evidence type="ECO:0000313" key="1">
    <source>
        <dbReference type="EMBL" id="CAL1591855.1"/>
    </source>
</evidence>
<evidence type="ECO:0008006" key="3">
    <source>
        <dbReference type="Google" id="ProtNLM"/>
    </source>
</evidence>
<sequence>MTAAVVRGGWPGSVVVPCLGSAISEPRSEPRSFSSSICLCLSVKRRAPLRLHRRSIVVKSFVGVNGCHIVSCRAPESTAAERAIFTGSQRICSFHRKRCHGLKGVGTGHSSLTGGGSHPAAALLLDTRVHSESGVGNTNTTFWRELKNRHGEKSAGVWSSLSLGGSVGSVRLMHE</sequence>
<reference evidence="1 2" key="1">
    <citation type="submission" date="2024-04" db="EMBL/GenBank/DDBJ databases">
        <authorList>
            <person name="Waldvogel A.-M."/>
            <person name="Schoenle A."/>
        </authorList>
    </citation>
    <scope>NUCLEOTIDE SEQUENCE [LARGE SCALE GENOMIC DNA]</scope>
</reference>
<protein>
    <recommendedName>
        <fullName evidence="3">Secreted protein</fullName>
    </recommendedName>
</protein>
<evidence type="ECO:0000313" key="2">
    <source>
        <dbReference type="Proteomes" id="UP001497482"/>
    </source>
</evidence>
<gene>
    <name evidence="1" type="ORF">KC01_LOCUS21190</name>
</gene>
<accession>A0AAV2KUX2</accession>